<feature type="transmembrane region" description="Helical" evidence="1">
    <location>
        <begin position="166"/>
        <end position="182"/>
    </location>
</feature>
<dbReference type="HOGENOM" id="CLU_050998_0_0_0"/>
<keyword evidence="1" id="KW-1133">Transmembrane helix</keyword>
<gene>
    <name evidence="3" type="ordered locus">Ilyop_1451</name>
</gene>
<proteinExistence type="predicted"/>
<dbReference type="eggNOG" id="COG4872">
    <property type="taxonomic scope" value="Bacteria"/>
</dbReference>
<sequence length="391" mass="44238">MRGKIILKELERLRGLGVITDEVYNDIENFYAGKGDNRKGFFNFFITTGCLLIGLGIILLFAYNWSKIGRGIKTGILISSIITGQIIFYFSLEKKREFVSGTGVFLILMVGLSIAMISQMYNISGEDQGFYLAWATLSIPVLYFTKGGINTLIYGFVLYRYQSSDGYILIYMLLGLPIFLFSRKKEGIGALVEASSKVLFLIGLMAWYGQFSHNSKAGLLLYSALFAGVYTFPLGLKKIGEQLTIIMAYFLTFKKDYIFSSELVYDKVFWVSALFYIIVLVLLFIRKEDFKNIILWNMPLIILPLFFSWGFIVYNIYFLIIGGNFIYEGFKRGDVRSFNNGSLIVGGLIATRFFDYKISTLTRGLVFILLGGALIAGNLYMSRKRGGSVEK</sequence>
<evidence type="ECO:0000313" key="4">
    <source>
        <dbReference type="Proteomes" id="UP000006875"/>
    </source>
</evidence>
<dbReference type="AlphaFoldDB" id="E3HAP4"/>
<feature type="transmembrane region" description="Helical" evidence="1">
    <location>
        <begin position="217"/>
        <end position="236"/>
    </location>
</feature>
<evidence type="ECO:0000313" key="3">
    <source>
        <dbReference type="EMBL" id="ADO83231.1"/>
    </source>
</evidence>
<dbReference type="KEGG" id="ipo:Ilyop_1451"/>
<dbReference type="RefSeq" id="WP_013387898.1">
    <property type="nucleotide sequence ID" value="NC_014632.1"/>
</dbReference>
<feature type="transmembrane region" description="Helical" evidence="1">
    <location>
        <begin position="268"/>
        <end position="285"/>
    </location>
</feature>
<dbReference type="EMBL" id="CP002281">
    <property type="protein sequence ID" value="ADO83231.1"/>
    <property type="molecule type" value="Genomic_DNA"/>
</dbReference>
<name>E3HAP4_ILYPC</name>
<feature type="transmembrane region" description="Helical" evidence="1">
    <location>
        <begin position="194"/>
        <end position="211"/>
    </location>
</feature>
<dbReference type="STRING" id="572544.Ilyop_1451"/>
<keyword evidence="4" id="KW-1185">Reference proteome</keyword>
<accession>E3HAP4</accession>
<dbReference type="Proteomes" id="UP000006875">
    <property type="component" value="Chromosome"/>
</dbReference>
<feature type="domain" description="DUF2157" evidence="2">
    <location>
        <begin position="12"/>
        <end position="146"/>
    </location>
</feature>
<feature type="transmembrane region" description="Helical" evidence="1">
    <location>
        <begin position="360"/>
        <end position="381"/>
    </location>
</feature>
<feature type="transmembrane region" description="Helical" evidence="1">
    <location>
        <begin position="75"/>
        <end position="92"/>
    </location>
</feature>
<evidence type="ECO:0000256" key="1">
    <source>
        <dbReference type="SAM" id="Phobius"/>
    </source>
</evidence>
<protein>
    <recommendedName>
        <fullName evidence="2">DUF2157 domain-containing protein</fullName>
    </recommendedName>
</protein>
<feature type="transmembrane region" description="Helical" evidence="1">
    <location>
        <begin position="41"/>
        <end position="63"/>
    </location>
</feature>
<keyword evidence="1" id="KW-0472">Membrane</keyword>
<feature type="transmembrane region" description="Helical" evidence="1">
    <location>
        <begin position="305"/>
        <end position="326"/>
    </location>
</feature>
<organism evidence="3 4">
    <name type="scientific">Ilyobacter polytropus (strain ATCC 51220 / DSM 2926 / LMG 16218 / CuHBu1)</name>
    <dbReference type="NCBI Taxonomy" id="572544"/>
    <lineage>
        <taxon>Bacteria</taxon>
        <taxon>Fusobacteriati</taxon>
        <taxon>Fusobacteriota</taxon>
        <taxon>Fusobacteriia</taxon>
        <taxon>Fusobacteriales</taxon>
        <taxon>Fusobacteriaceae</taxon>
        <taxon>Ilyobacter</taxon>
    </lineage>
</organism>
<reference evidence="3 4" key="1">
    <citation type="journal article" date="2010" name="Stand. Genomic Sci.">
        <title>Complete genome sequence of Ilyobacter polytropus type strain (CuHbu1).</title>
        <authorList>
            <person name="Sikorski J."/>
            <person name="Chertkov O."/>
            <person name="Lapidus A."/>
            <person name="Nolan M."/>
            <person name="Lucas S."/>
            <person name="Del Rio T.G."/>
            <person name="Tice H."/>
            <person name="Cheng J.F."/>
            <person name="Tapia R."/>
            <person name="Han C."/>
            <person name="Goodwin L."/>
            <person name="Pitluck S."/>
            <person name="Liolios K."/>
            <person name="Ivanova N."/>
            <person name="Mavromatis K."/>
            <person name="Mikhailova N."/>
            <person name="Pati A."/>
            <person name="Chen A."/>
            <person name="Palaniappan K."/>
            <person name="Land M."/>
            <person name="Hauser L."/>
            <person name="Chang Y.J."/>
            <person name="Jeffries C.D."/>
            <person name="Brambilla E."/>
            <person name="Yasawong M."/>
            <person name="Rohde M."/>
            <person name="Pukall R."/>
            <person name="Spring S."/>
            <person name="Goker M."/>
            <person name="Woyke T."/>
            <person name="Bristow J."/>
            <person name="Eisen J.A."/>
            <person name="Markowitz V."/>
            <person name="Hugenholtz P."/>
            <person name="Kyrpides N.C."/>
            <person name="Klenk H.P."/>
        </authorList>
    </citation>
    <scope>NUCLEOTIDE SEQUENCE [LARGE SCALE GENOMIC DNA]</scope>
    <source>
        <strain evidence="4">ATCC 51220 / DSM 2926 / LMG 16218 / CuHBu1</strain>
    </source>
</reference>
<feature type="transmembrane region" description="Helical" evidence="1">
    <location>
        <begin position="98"/>
        <end position="117"/>
    </location>
</feature>
<keyword evidence="1" id="KW-0812">Transmembrane</keyword>
<dbReference type="InterPro" id="IPR018677">
    <property type="entry name" value="DUF2157"/>
</dbReference>
<evidence type="ECO:0000259" key="2">
    <source>
        <dbReference type="Pfam" id="PF09925"/>
    </source>
</evidence>
<dbReference type="Pfam" id="PF09925">
    <property type="entry name" value="DUF2157"/>
    <property type="match status" value="1"/>
</dbReference>